<reference evidence="3" key="1">
    <citation type="submission" date="2019-11" db="EMBL/GenBank/DDBJ databases">
        <authorList>
            <person name="Feng L."/>
        </authorList>
    </citation>
    <scope>NUCLEOTIDE SEQUENCE</scope>
    <source>
        <strain evidence="3">PclaraLFYP37</strain>
    </source>
</reference>
<comment type="function">
    <text evidence="2">NDH-1 shuttles electrons from NADH, via FMN and iron-sulfur (Fe-S) centers, to quinones in the respiratory chain. Couples the redox reaction to proton translocation (for every two electrons transferred, four hydrogen ions are translocated across the cytoplasmic membrane), and thus conserves the redox energy in a proton gradient.</text>
</comment>
<dbReference type="InterPro" id="IPR042106">
    <property type="entry name" value="Nuo/plastoQ_OxRdtase_6_NuoJ"/>
</dbReference>
<comment type="similarity">
    <text evidence="1 2">Belongs to the complex I subunit 6 family.</text>
</comment>
<feature type="transmembrane region" description="Helical" evidence="2">
    <location>
        <begin position="146"/>
        <end position="168"/>
    </location>
</feature>
<keyword evidence="3" id="KW-0830">Ubiquinone</keyword>
<dbReference type="GO" id="GO:0005886">
    <property type="term" value="C:plasma membrane"/>
    <property type="evidence" value="ECO:0007669"/>
    <property type="project" value="UniProtKB-SubCell"/>
</dbReference>
<evidence type="ECO:0000256" key="1">
    <source>
        <dbReference type="ARBA" id="ARBA00005698"/>
    </source>
</evidence>
<proteinExistence type="inferred from homology"/>
<dbReference type="EMBL" id="CACRUT010000015">
    <property type="protein sequence ID" value="VYU19595.1"/>
    <property type="molecule type" value="Genomic_DNA"/>
</dbReference>
<feature type="transmembrane region" description="Helical" evidence="2">
    <location>
        <begin position="38"/>
        <end position="57"/>
    </location>
</feature>
<dbReference type="GO" id="GO:0048038">
    <property type="term" value="F:quinone binding"/>
    <property type="evidence" value="ECO:0007669"/>
    <property type="project" value="UniProtKB-UniRule"/>
</dbReference>
<feature type="transmembrane region" description="Helical" evidence="2">
    <location>
        <begin position="95"/>
        <end position="119"/>
    </location>
</feature>
<keyword evidence="2" id="KW-1133">Transmembrane helix</keyword>
<organism evidence="3">
    <name type="scientific">Paraprevotella clara</name>
    <dbReference type="NCBI Taxonomy" id="454154"/>
    <lineage>
        <taxon>Bacteria</taxon>
        <taxon>Pseudomonadati</taxon>
        <taxon>Bacteroidota</taxon>
        <taxon>Bacteroidia</taxon>
        <taxon>Bacteroidales</taxon>
        <taxon>Prevotellaceae</taxon>
        <taxon>Paraprevotella</taxon>
    </lineage>
</organism>
<dbReference type="Pfam" id="PF00499">
    <property type="entry name" value="Oxidored_q3"/>
    <property type="match status" value="1"/>
</dbReference>
<keyword evidence="2" id="KW-0874">Quinone</keyword>
<evidence type="ECO:0000256" key="2">
    <source>
        <dbReference type="RuleBase" id="RU004429"/>
    </source>
</evidence>
<keyword evidence="2" id="KW-0812">Transmembrane</keyword>
<sequence>MEGITLGQVVFGVVALMMAVCSVLAVTSGRILRAATALLFVLFGTAGLYFMLGYTYLGAVQLSVYAGGIVVLYVFSILLTRSDKNMNERIPRGRWFAAILTVLVGFGLTVFLLSSYGFARFSVPPLVELDPVKVGNALIGMEKYQFVLPFEVVSVLLLACMIGAIMIARKR</sequence>
<feature type="transmembrane region" description="Helical" evidence="2">
    <location>
        <begin position="63"/>
        <end position="83"/>
    </location>
</feature>
<dbReference type="AlphaFoldDB" id="A0A6N3CUI7"/>
<keyword evidence="2" id="KW-1003">Cell membrane</keyword>
<comment type="catalytic activity">
    <reaction evidence="2">
        <text>a quinone + NADH + 5 H(+)(in) = a quinol + NAD(+) + 4 H(+)(out)</text>
        <dbReference type="Rhea" id="RHEA:57888"/>
        <dbReference type="ChEBI" id="CHEBI:15378"/>
        <dbReference type="ChEBI" id="CHEBI:24646"/>
        <dbReference type="ChEBI" id="CHEBI:57540"/>
        <dbReference type="ChEBI" id="CHEBI:57945"/>
        <dbReference type="ChEBI" id="CHEBI:132124"/>
    </reaction>
</comment>
<evidence type="ECO:0000313" key="3">
    <source>
        <dbReference type="EMBL" id="VYU19595.1"/>
    </source>
</evidence>
<dbReference type="PANTHER" id="PTHR33269:SF17">
    <property type="entry name" value="NADH-UBIQUINONE OXIDOREDUCTASE CHAIN 6"/>
    <property type="match status" value="1"/>
</dbReference>
<dbReference type="InterPro" id="IPR001457">
    <property type="entry name" value="NADH_UbQ/plastoQ_OxRdtase_su6"/>
</dbReference>
<dbReference type="GO" id="GO:0008137">
    <property type="term" value="F:NADH dehydrogenase (ubiquinone) activity"/>
    <property type="evidence" value="ECO:0007669"/>
    <property type="project" value="UniProtKB-UniRule"/>
</dbReference>
<comment type="subcellular location">
    <subcellularLocation>
        <location evidence="2">Cell membrane</location>
        <topology evidence="2">Multi-pass membrane protein</topology>
    </subcellularLocation>
</comment>
<dbReference type="PANTHER" id="PTHR33269">
    <property type="entry name" value="NADH-UBIQUINONE OXIDOREDUCTASE CHAIN 6"/>
    <property type="match status" value="1"/>
</dbReference>
<dbReference type="Gene3D" id="1.20.120.1200">
    <property type="entry name" value="NADH-ubiquinone/plastoquinone oxidoreductase chain 6, subunit NuoJ"/>
    <property type="match status" value="1"/>
</dbReference>
<keyword evidence="2" id="KW-0472">Membrane</keyword>
<name>A0A6N3CUI7_9BACT</name>
<accession>A0A6N3CUI7</accession>
<dbReference type="RefSeq" id="WP_288606499.1">
    <property type="nucleotide sequence ID" value="NZ_CACRUT010000015.1"/>
</dbReference>
<keyword evidence="2" id="KW-0520">NAD</keyword>
<protein>
    <recommendedName>
        <fullName evidence="2">NADH-quinone oxidoreductase subunit J</fullName>
        <ecNumber evidence="2">7.1.1.-</ecNumber>
    </recommendedName>
</protein>
<dbReference type="EC" id="7.1.1.-" evidence="2"/>
<feature type="transmembrane region" description="Helical" evidence="2">
    <location>
        <begin position="6"/>
        <end position="26"/>
    </location>
</feature>
<gene>
    <name evidence="3" type="ORF">PCLFYP37_02160</name>
</gene>